<keyword evidence="6" id="KW-1185">Reference proteome</keyword>
<keyword evidence="2" id="KW-0732">Signal</keyword>
<dbReference type="OrthoDB" id="9889444at2"/>
<proteinExistence type="predicted"/>
<dbReference type="Proteomes" id="UP000255108">
    <property type="component" value="Unassembled WGS sequence"/>
</dbReference>
<feature type="chain" id="PRO_5016928233" evidence="2">
    <location>
        <begin position="22"/>
        <end position="138"/>
    </location>
</feature>
<evidence type="ECO:0000256" key="1">
    <source>
        <dbReference type="SAM" id="MobiDB-lite"/>
    </source>
</evidence>
<evidence type="ECO:0000313" key="5">
    <source>
        <dbReference type="Proteomes" id="UP000255108"/>
    </source>
</evidence>
<dbReference type="EMBL" id="UGHR01000001">
    <property type="protein sequence ID" value="STQ90792.1"/>
    <property type="molecule type" value="Genomic_DNA"/>
</dbReference>
<dbReference type="AlphaFoldDB" id="A0A377Q7G2"/>
<evidence type="ECO:0000313" key="6">
    <source>
        <dbReference type="Proteomes" id="UP000295794"/>
    </source>
</evidence>
<feature type="region of interest" description="Disordered" evidence="1">
    <location>
        <begin position="113"/>
        <end position="138"/>
    </location>
</feature>
<evidence type="ECO:0000256" key="2">
    <source>
        <dbReference type="SAM" id="SignalP"/>
    </source>
</evidence>
<dbReference type="Proteomes" id="UP000295794">
    <property type="component" value="Unassembled WGS sequence"/>
</dbReference>
<dbReference type="EMBL" id="SMBT01000002">
    <property type="protein sequence ID" value="TCU89422.1"/>
    <property type="molecule type" value="Genomic_DNA"/>
</dbReference>
<accession>A0A377Q7G2</accession>
<evidence type="ECO:0000313" key="4">
    <source>
        <dbReference type="EMBL" id="TCU89422.1"/>
    </source>
</evidence>
<feature type="signal peptide" evidence="2">
    <location>
        <begin position="1"/>
        <end position="21"/>
    </location>
</feature>
<organism evidence="3 5">
    <name type="scientific">Iodobacter fluviatilis</name>
    <dbReference type="NCBI Taxonomy" id="537"/>
    <lineage>
        <taxon>Bacteria</taxon>
        <taxon>Pseudomonadati</taxon>
        <taxon>Pseudomonadota</taxon>
        <taxon>Betaproteobacteria</taxon>
        <taxon>Neisseriales</taxon>
        <taxon>Chitinibacteraceae</taxon>
        <taxon>Iodobacter</taxon>
    </lineage>
</organism>
<dbReference type="RefSeq" id="WP_115227073.1">
    <property type="nucleotide sequence ID" value="NZ_CAWOLO010000002.1"/>
</dbReference>
<reference evidence="3 5" key="1">
    <citation type="submission" date="2018-06" db="EMBL/GenBank/DDBJ databases">
        <authorList>
            <consortium name="Pathogen Informatics"/>
            <person name="Doyle S."/>
        </authorList>
    </citation>
    <scope>NUCLEOTIDE SEQUENCE [LARGE SCALE GENOMIC DNA]</scope>
    <source>
        <strain evidence="3 5">NCTC11159</strain>
    </source>
</reference>
<protein>
    <submittedName>
        <fullName evidence="3">Uncharacterized protein</fullName>
    </submittedName>
</protein>
<evidence type="ECO:0000313" key="3">
    <source>
        <dbReference type="EMBL" id="STQ90792.1"/>
    </source>
</evidence>
<sequence>MNTRNRSALLVMLLLPVLTFAGPKSPEIPREKYTPERTMEIINESNATTGKVKECKNKFFAEYQESLYKHCVATNGGKEIGGGCEHVAYAYSIHERVIELALQKCKGNVISPASGARPNQSLEPTRVGKPPLAAQLQR</sequence>
<name>A0A377Q7G2_9NEIS</name>
<reference evidence="4 6" key="2">
    <citation type="submission" date="2019-03" db="EMBL/GenBank/DDBJ databases">
        <title>Genomic Encyclopedia of Type Strains, Phase IV (KMG-IV): sequencing the most valuable type-strain genomes for metagenomic binning, comparative biology and taxonomic classification.</title>
        <authorList>
            <person name="Goeker M."/>
        </authorList>
    </citation>
    <scope>NUCLEOTIDE SEQUENCE [LARGE SCALE GENOMIC DNA]</scope>
    <source>
        <strain evidence="4 6">DSM 3764</strain>
    </source>
</reference>
<gene>
    <name evidence="4" type="ORF">EV682_102334</name>
    <name evidence="3" type="ORF">NCTC11159_01859</name>
</gene>